<gene>
    <name evidence="1" type="ORF">TGAM01_v203543</name>
</gene>
<accession>A0A2P4ZU10</accession>
<organism evidence="1 2">
    <name type="scientific">Trichoderma gamsii</name>
    <dbReference type="NCBI Taxonomy" id="398673"/>
    <lineage>
        <taxon>Eukaryota</taxon>
        <taxon>Fungi</taxon>
        <taxon>Dikarya</taxon>
        <taxon>Ascomycota</taxon>
        <taxon>Pezizomycotina</taxon>
        <taxon>Sordariomycetes</taxon>
        <taxon>Hypocreomycetidae</taxon>
        <taxon>Hypocreales</taxon>
        <taxon>Hypocreaceae</taxon>
        <taxon>Trichoderma</taxon>
    </lineage>
</organism>
<proteinExistence type="predicted"/>
<protein>
    <submittedName>
        <fullName evidence="1">Uncharacterized protein</fullName>
    </submittedName>
</protein>
<reference evidence="1 2" key="1">
    <citation type="journal article" date="2016" name="Genome Announc.">
        <title>Draft Whole-Genome Sequence of Trichoderma gamsii T6085, a Promising Biocontrol Agent of Fusarium Head Blight on Wheat.</title>
        <authorList>
            <person name="Baroncelli R."/>
            <person name="Zapparata A."/>
            <person name="Piaggeschi G."/>
            <person name="Sarrocco S."/>
            <person name="Vannacci G."/>
        </authorList>
    </citation>
    <scope>NUCLEOTIDE SEQUENCE [LARGE SCALE GENOMIC DNA]</scope>
    <source>
        <strain evidence="1 2">T6085</strain>
    </source>
</reference>
<dbReference type="Proteomes" id="UP000054821">
    <property type="component" value="Unassembled WGS sequence"/>
</dbReference>
<sequence length="130" mass="14728">MLDTMGPEQKCIYLHHARHHIRETVQSLSVHLPPGKGLHVNRQGFVTSIDIDTLPAEALRLRLPLPEAMFAEEDREQRVKEKQRATDEEQRLWGLLDNIKNCAEVDWLMALSMAEIISIVQGVAGLRGPT</sequence>
<dbReference type="RefSeq" id="XP_018665402.1">
    <property type="nucleotide sequence ID" value="XM_018801131.1"/>
</dbReference>
<dbReference type="EMBL" id="JPDN02000009">
    <property type="protein sequence ID" value="PON27776.1"/>
    <property type="molecule type" value="Genomic_DNA"/>
</dbReference>
<keyword evidence="2" id="KW-1185">Reference proteome</keyword>
<evidence type="ECO:0000313" key="1">
    <source>
        <dbReference type="EMBL" id="PON27776.1"/>
    </source>
</evidence>
<dbReference type="AlphaFoldDB" id="A0A2P4ZU10"/>
<comment type="caution">
    <text evidence="1">The sequence shown here is derived from an EMBL/GenBank/DDBJ whole genome shotgun (WGS) entry which is preliminary data.</text>
</comment>
<dbReference type="GeneID" id="29981214"/>
<name>A0A2P4ZU10_9HYPO</name>
<evidence type="ECO:0000313" key="2">
    <source>
        <dbReference type="Proteomes" id="UP000054821"/>
    </source>
</evidence>